<dbReference type="RefSeq" id="XP_044676543.1">
    <property type="nucleotide sequence ID" value="XM_044827989.1"/>
</dbReference>
<accession>A0A9P8ILS5</accession>
<dbReference type="Proteomes" id="UP000827133">
    <property type="component" value="Unassembled WGS sequence"/>
</dbReference>
<gene>
    <name evidence="1" type="ORF">J7337_010404</name>
</gene>
<reference evidence="1" key="1">
    <citation type="journal article" date="2021" name="Mol. Plant Microbe Interact.">
        <title>Telomere to telomere genome assembly of Fusarium musae F31, causal agent of crown rot disease of banana.</title>
        <authorList>
            <person name="Degradi L."/>
            <person name="Tava V."/>
            <person name="Kunova A."/>
            <person name="Cortesi P."/>
            <person name="Saracchi M."/>
            <person name="Pasquali M."/>
        </authorList>
    </citation>
    <scope>NUCLEOTIDE SEQUENCE</scope>
    <source>
        <strain evidence="1">F31</strain>
    </source>
</reference>
<organism evidence="1 2">
    <name type="scientific">Fusarium musae</name>
    <dbReference type="NCBI Taxonomy" id="1042133"/>
    <lineage>
        <taxon>Eukaryota</taxon>
        <taxon>Fungi</taxon>
        <taxon>Dikarya</taxon>
        <taxon>Ascomycota</taxon>
        <taxon>Pezizomycotina</taxon>
        <taxon>Sordariomycetes</taxon>
        <taxon>Hypocreomycetidae</taxon>
        <taxon>Hypocreales</taxon>
        <taxon>Nectriaceae</taxon>
        <taxon>Fusarium</taxon>
    </lineage>
</organism>
<dbReference type="GeneID" id="68318260"/>
<name>A0A9P8ILS5_9HYPO</name>
<evidence type="ECO:0000313" key="1">
    <source>
        <dbReference type="EMBL" id="KAG9497543.1"/>
    </source>
</evidence>
<dbReference type="EMBL" id="JAHBCI010000008">
    <property type="protein sequence ID" value="KAG9497543.1"/>
    <property type="molecule type" value="Genomic_DNA"/>
</dbReference>
<dbReference type="KEGG" id="fmu:J7337_010404"/>
<comment type="caution">
    <text evidence="1">The sequence shown here is derived from an EMBL/GenBank/DDBJ whole genome shotgun (WGS) entry which is preliminary data.</text>
</comment>
<sequence length="271" mass="30409">MQQTCIALSANRGFPLQSYSSDTIPPHILEALKLRSDRRISSEAQWHDIYVLIFGTSATTPKPFLDGIAKEMTGIIRDIWRQDGSQIVSKHVQEWGLPATPGQILSLVPELLDKVENRFENKSLKEMSDEQLPTIKGAMTETNIRARDDSCQEPTTLDHCPDPGFYASDFDSMSDSVFLPSDFLKSMSVTRYHDGPLPVEEAFEPEETDSAYATTSFTAHTEPLICMTTFDPADHPYDIFQQGPLSQAAGTDIYQDWLGLTDDYSLNFLEE</sequence>
<proteinExistence type="predicted"/>
<keyword evidence="2" id="KW-1185">Reference proteome</keyword>
<evidence type="ECO:0000313" key="2">
    <source>
        <dbReference type="Proteomes" id="UP000827133"/>
    </source>
</evidence>
<protein>
    <submittedName>
        <fullName evidence="1">Uncharacterized protein</fullName>
    </submittedName>
</protein>
<dbReference type="AlphaFoldDB" id="A0A9P8ILS5"/>